<gene>
    <name evidence="1" type="ORF">SPELUC_LOCUS15291</name>
</gene>
<feature type="non-terminal residue" evidence="1">
    <location>
        <position position="1"/>
    </location>
</feature>
<proteinExistence type="predicted"/>
<dbReference type="Proteomes" id="UP000789366">
    <property type="component" value="Unassembled WGS sequence"/>
</dbReference>
<keyword evidence="2" id="KW-1185">Reference proteome</keyword>
<comment type="caution">
    <text evidence="1">The sequence shown here is derived from an EMBL/GenBank/DDBJ whole genome shotgun (WGS) entry which is preliminary data.</text>
</comment>
<evidence type="ECO:0000313" key="2">
    <source>
        <dbReference type="Proteomes" id="UP000789366"/>
    </source>
</evidence>
<feature type="non-terminal residue" evidence="1">
    <location>
        <position position="73"/>
    </location>
</feature>
<dbReference type="EMBL" id="CAJVPW010049618">
    <property type="protein sequence ID" value="CAG8763384.1"/>
    <property type="molecule type" value="Genomic_DNA"/>
</dbReference>
<protein>
    <submittedName>
        <fullName evidence="1">17134_t:CDS:1</fullName>
    </submittedName>
</protein>
<reference evidence="1" key="1">
    <citation type="submission" date="2021-06" db="EMBL/GenBank/DDBJ databases">
        <authorList>
            <person name="Kallberg Y."/>
            <person name="Tangrot J."/>
            <person name="Rosling A."/>
        </authorList>
    </citation>
    <scope>NUCLEOTIDE SEQUENCE</scope>
    <source>
        <strain evidence="1">28 12/20/2015</strain>
    </source>
</reference>
<evidence type="ECO:0000313" key="1">
    <source>
        <dbReference type="EMBL" id="CAG8763384.1"/>
    </source>
</evidence>
<accession>A0ACA9QUF8</accession>
<organism evidence="1 2">
    <name type="scientific">Cetraspora pellucida</name>
    <dbReference type="NCBI Taxonomy" id="1433469"/>
    <lineage>
        <taxon>Eukaryota</taxon>
        <taxon>Fungi</taxon>
        <taxon>Fungi incertae sedis</taxon>
        <taxon>Mucoromycota</taxon>
        <taxon>Glomeromycotina</taxon>
        <taxon>Glomeromycetes</taxon>
        <taxon>Diversisporales</taxon>
        <taxon>Gigasporaceae</taxon>
        <taxon>Cetraspora</taxon>
    </lineage>
</organism>
<sequence>KPTNKLCSRCHEVYYCGTEHQKSDWKTHKLVCISQEENVDPKEEKIEENDSFYHFKLIKSKSKPEELKRIYGD</sequence>
<name>A0ACA9QUF8_9GLOM</name>